<dbReference type="SUPFAM" id="SSF48179">
    <property type="entry name" value="6-phosphogluconate dehydrogenase C-terminal domain-like"/>
    <property type="match status" value="1"/>
</dbReference>
<dbReference type="EC" id="1.1.1.35" evidence="6"/>
<organism evidence="6 7">
    <name type="scientific">Microbacterium insulae</name>
    <dbReference type="NCBI Taxonomy" id="483014"/>
    <lineage>
        <taxon>Bacteria</taxon>
        <taxon>Bacillati</taxon>
        <taxon>Actinomycetota</taxon>
        <taxon>Actinomycetes</taxon>
        <taxon>Micrococcales</taxon>
        <taxon>Microbacteriaceae</taxon>
        <taxon>Microbacterium</taxon>
    </lineage>
</organism>
<dbReference type="Gene3D" id="1.10.1040.10">
    <property type="entry name" value="N-(1-d-carboxylethyl)-l-norvaline Dehydrogenase, domain 2"/>
    <property type="match status" value="1"/>
</dbReference>
<dbReference type="PANTHER" id="PTHR48075:SF5">
    <property type="entry name" value="3-HYDROXYBUTYRYL-COA DEHYDROGENASE"/>
    <property type="match status" value="1"/>
</dbReference>
<comment type="pathway">
    <text evidence="1">Lipid metabolism; butanoate metabolism.</text>
</comment>
<accession>A0ABW3AKA6</accession>
<comment type="caution">
    <text evidence="6">The sequence shown here is derived from an EMBL/GenBank/DDBJ whole genome shotgun (WGS) entry which is preliminary data.</text>
</comment>
<dbReference type="InterPro" id="IPR036291">
    <property type="entry name" value="NAD(P)-bd_dom_sf"/>
</dbReference>
<reference evidence="7" key="1">
    <citation type="journal article" date="2019" name="Int. J. Syst. Evol. Microbiol.">
        <title>The Global Catalogue of Microorganisms (GCM) 10K type strain sequencing project: providing services to taxonomists for standard genome sequencing and annotation.</title>
        <authorList>
            <consortium name="The Broad Institute Genomics Platform"/>
            <consortium name="The Broad Institute Genome Sequencing Center for Infectious Disease"/>
            <person name="Wu L."/>
            <person name="Ma J."/>
        </authorList>
    </citation>
    <scope>NUCLEOTIDE SEQUENCE [LARGE SCALE GENOMIC DNA]</scope>
    <source>
        <strain evidence="7">CCUG 54523</strain>
    </source>
</reference>
<evidence type="ECO:0000313" key="7">
    <source>
        <dbReference type="Proteomes" id="UP001597055"/>
    </source>
</evidence>
<keyword evidence="7" id="KW-1185">Reference proteome</keyword>
<comment type="similarity">
    <text evidence="2">Belongs to the 3-hydroxyacyl-CoA dehydrogenase family.</text>
</comment>
<dbReference type="InterPro" id="IPR013328">
    <property type="entry name" value="6PGD_dom2"/>
</dbReference>
<keyword evidence="3 6" id="KW-0560">Oxidoreductase</keyword>
<name>A0ABW3AKA6_9MICO</name>
<sequence length="287" mass="29484">MSAGPVPARVGVLGGGRMGTGIAHVFVLAGAEVVIVERDEDAAAAASARLRASLDKAVARGAAGPSVAGRDGAFRVAADVDALAGCGLVVEAVPEDRTLKVDALRRAESVLDGAAVLATNTSSISIDDLAAGLARPGRFLGLHFFNPVPLSSLVEVVVGAATEPGLADEARGWVEALGKTAVVVRDAPGFASSRLGVALALEAIRMVEEGVASPADIDVAMELGYRHPAGPLRTTDLVGLDVRLGIAEELHAKLGDRFAPPELLRRMVAEGRLGRKTGSGFYEWSDQ</sequence>
<evidence type="ECO:0000256" key="3">
    <source>
        <dbReference type="ARBA" id="ARBA00023002"/>
    </source>
</evidence>
<dbReference type="SUPFAM" id="SSF51735">
    <property type="entry name" value="NAD(P)-binding Rossmann-fold domains"/>
    <property type="match status" value="1"/>
</dbReference>
<feature type="domain" description="3-hydroxyacyl-CoA dehydrogenase C-terminal" evidence="4">
    <location>
        <begin position="189"/>
        <end position="284"/>
    </location>
</feature>
<dbReference type="EMBL" id="JBHTII010000001">
    <property type="protein sequence ID" value="MFD0790759.1"/>
    <property type="molecule type" value="Genomic_DNA"/>
</dbReference>
<evidence type="ECO:0000256" key="2">
    <source>
        <dbReference type="ARBA" id="ARBA00009463"/>
    </source>
</evidence>
<evidence type="ECO:0000256" key="1">
    <source>
        <dbReference type="ARBA" id="ARBA00005086"/>
    </source>
</evidence>
<dbReference type="Pfam" id="PF02737">
    <property type="entry name" value="3HCDH_N"/>
    <property type="match status" value="1"/>
</dbReference>
<dbReference type="PANTHER" id="PTHR48075">
    <property type="entry name" value="3-HYDROXYACYL-COA DEHYDROGENASE FAMILY PROTEIN"/>
    <property type="match status" value="1"/>
</dbReference>
<gene>
    <name evidence="6" type="ORF">ACFQ0P_10125</name>
</gene>
<dbReference type="Proteomes" id="UP001597055">
    <property type="component" value="Unassembled WGS sequence"/>
</dbReference>
<dbReference type="PIRSF" id="PIRSF000105">
    <property type="entry name" value="HCDH"/>
    <property type="match status" value="1"/>
</dbReference>
<feature type="domain" description="3-hydroxyacyl-CoA dehydrogenase NAD binding" evidence="5">
    <location>
        <begin position="10"/>
        <end position="186"/>
    </location>
</feature>
<protein>
    <submittedName>
        <fullName evidence="6">3-hydroxyacyl-CoA dehydrogenase family protein</fullName>
        <ecNumber evidence="6">1.1.1.35</ecNumber>
    </submittedName>
</protein>
<evidence type="ECO:0000313" key="6">
    <source>
        <dbReference type="EMBL" id="MFD0790759.1"/>
    </source>
</evidence>
<evidence type="ECO:0000259" key="5">
    <source>
        <dbReference type="Pfam" id="PF02737"/>
    </source>
</evidence>
<dbReference type="Gene3D" id="3.40.50.720">
    <property type="entry name" value="NAD(P)-binding Rossmann-like Domain"/>
    <property type="match status" value="1"/>
</dbReference>
<evidence type="ECO:0000259" key="4">
    <source>
        <dbReference type="Pfam" id="PF00725"/>
    </source>
</evidence>
<dbReference type="RefSeq" id="WP_204978571.1">
    <property type="nucleotide sequence ID" value="NZ_JBHTII010000001.1"/>
</dbReference>
<dbReference type="InterPro" id="IPR006108">
    <property type="entry name" value="3HC_DH_C"/>
</dbReference>
<dbReference type="InterPro" id="IPR022694">
    <property type="entry name" value="3-OHacyl-CoA_DH"/>
</dbReference>
<dbReference type="InterPro" id="IPR008927">
    <property type="entry name" value="6-PGluconate_DH-like_C_sf"/>
</dbReference>
<dbReference type="Pfam" id="PF00725">
    <property type="entry name" value="3HCDH"/>
    <property type="match status" value="1"/>
</dbReference>
<proteinExistence type="inferred from homology"/>
<dbReference type="InterPro" id="IPR006176">
    <property type="entry name" value="3-OHacyl-CoA_DH_NAD-bd"/>
</dbReference>
<dbReference type="GO" id="GO:0003857">
    <property type="term" value="F:(3S)-3-hydroxyacyl-CoA dehydrogenase (NAD+) activity"/>
    <property type="evidence" value="ECO:0007669"/>
    <property type="project" value="UniProtKB-EC"/>
</dbReference>